<dbReference type="OrthoDB" id="6091258at2759"/>
<evidence type="ECO:0000313" key="2">
    <source>
        <dbReference type="RefSeq" id="XP_022104984.1"/>
    </source>
</evidence>
<dbReference type="GeneID" id="110986943"/>
<keyword evidence="1" id="KW-1185">Reference proteome</keyword>
<evidence type="ECO:0000313" key="1">
    <source>
        <dbReference type="Proteomes" id="UP000694845"/>
    </source>
</evidence>
<sequence>MAFYPQVETYTKDTAYLLEMLGLFKQECLDYLERQPDFPEGYDVAKGWSRALDDGRACVTQFPHGRASTAGFLLGQAFHDIRVGQQSELPSKELHFVGFFGEKPAGVKQEMVDLVTKVNDSLMVQLSSHPDILLYGSAEVIEREGDFYNLVVMRNEAAGQHWKGGSLHINEAVNNLSPKYYTTVRIHTGVLPDGLDSKEFLLKRSVFLDYRAHQKDPNAPIQREVKLWENLPASSVEGDDRNQ</sequence>
<organism evidence="1 2">
    <name type="scientific">Acanthaster planci</name>
    <name type="common">Crown-of-thorns starfish</name>
    <dbReference type="NCBI Taxonomy" id="133434"/>
    <lineage>
        <taxon>Eukaryota</taxon>
        <taxon>Metazoa</taxon>
        <taxon>Echinodermata</taxon>
        <taxon>Eleutherozoa</taxon>
        <taxon>Asterozoa</taxon>
        <taxon>Asteroidea</taxon>
        <taxon>Valvatacea</taxon>
        <taxon>Valvatida</taxon>
        <taxon>Acanthasteridae</taxon>
        <taxon>Acanthaster</taxon>
    </lineage>
</organism>
<dbReference type="AlphaFoldDB" id="A0A8B7ZHC4"/>
<dbReference type="RefSeq" id="XP_022104984.1">
    <property type="nucleotide sequence ID" value="XM_022249292.1"/>
</dbReference>
<dbReference type="OMA" id="ECSSKEW"/>
<reference evidence="2" key="1">
    <citation type="submission" date="2025-08" db="UniProtKB">
        <authorList>
            <consortium name="RefSeq"/>
        </authorList>
    </citation>
    <scope>IDENTIFICATION</scope>
</reference>
<name>A0A8B7ZHC4_ACAPL</name>
<protein>
    <submittedName>
        <fullName evidence="2">Uncharacterized protein LOC110986943 isoform X2</fullName>
    </submittedName>
</protein>
<proteinExistence type="predicted"/>
<gene>
    <name evidence="2" type="primary">LOC110986943</name>
</gene>
<dbReference type="Proteomes" id="UP000694845">
    <property type="component" value="Unplaced"/>
</dbReference>
<accession>A0A8B7ZHC4</accession>